<dbReference type="InterPro" id="IPR008979">
    <property type="entry name" value="Galactose-bd-like_sf"/>
</dbReference>
<evidence type="ECO:0000256" key="8">
    <source>
        <dbReference type="RuleBase" id="RU361154"/>
    </source>
</evidence>
<dbReference type="PROSITE" id="PS00608">
    <property type="entry name" value="GLYCOSYL_HYDROL_F2_2"/>
    <property type="match status" value="1"/>
</dbReference>
<dbReference type="PANTHER" id="PTHR46323:SF2">
    <property type="entry name" value="BETA-GALACTOSIDASE"/>
    <property type="match status" value="1"/>
</dbReference>
<reference evidence="10 11" key="1">
    <citation type="submission" date="2016-11" db="EMBL/GenBank/DDBJ databases">
        <authorList>
            <person name="Jaros S."/>
            <person name="Januszkiewicz K."/>
            <person name="Wedrychowicz H."/>
        </authorList>
    </citation>
    <scope>NUCLEOTIDE SEQUENCE [LARGE SCALE GENOMIC DNA]</scope>
    <source>
        <strain evidence="10 11">DSM 8605</strain>
    </source>
</reference>
<dbReference type="AlphaFoldDB" id="A0A1M5TM01"/>
<dbReference type="InterPro" id="IPR006101">
    <property type="entry name" value="Glyco_hydro_2"/>
</dbReference>
<dbReference type="RefSeq" id="WP_073337700.1">
    <property type="nucleotide sequence ID" value="NZ_FQXM01000006.1"/>
</dbReference>
<dbReference type="Pfam" id="PF16353">
    <property type="entry name" value="LacZ_4"/>
    <property type="match status" value="1"/>
</dbReference>
<keyword evidence="6 8" id="KW-0326">Glycosidase</keyword>
<dbReference type="InterPro" id="IPR023230">
    <property type="entry name" value="Glyco_hydro_2_CS"/>
</dbReference>
<keyword evidence="5 8" id="KW-0378">Hydrolase</keyword>
<dbReference type="PANTHER" id="PTHR46323">
    <property type="entry name" value="BETA-GALACTOSIDASE"/>
    <property type="match status" value="1"/>
</dbReference>
<dbReference type="InterPro" id="IPR006103">
    <property type="entry name" value="Glyco_hydro_2_cat"/>
</dbReference>
<comment type="catalytic activity">
    <reaction evidence="1 8">
        <text>Hydrolysis of terminal non-reducing beta-D-galactose residues in beta-D-galactosides.</text>
        <dbReference type="EC" id="3.2.1.23"/>
    </reaction>
</comment>
<dbReference type="GO" id="GO:0030246">
    <property type="term" value="F:carbohydrate binding"/>
    <property type="evidence" value="ECO:0007669"/>
    <property type="project" value="InterPro"/>
</dbReference>
<evidence type="ECO:0000256" key="3">
    <source>
        <dbReference type="ARBA" id="ARBA00012756"/>
    </source>
</evidence>
<feature type="domain" description="Beta galactosidase small chain/" evidence="9">
    <location>
        <begin position="734"/>
        <end position="1013"/>
    </location>
</feature>
<dbReference type="Gene3D" id="2.70.98.10">
    <property type="match status" value="1"/>
</dbReference>
<sequence>MVKNYWKDLTILNRNTLKPHAAKISYDSVDNALKNERGFSSYFMSLNGDWKFSYYNHPAYVPEDYFAVNYDDSQWNTIPVPSCWQMHGYEIPVYTNVAYAIPVDEPNVPEENPVGCYRTTFNIPRDWKERRVVLHFGGVCSSFTVYVNGKEVGYSEGSHIPSEFDVTKYLVEKENLISVEVYKWCSGTYLEDQDFWRLNGIFREVYLYSTENNYIKDIHVNSLLKEDYIEGILDVTVDVEASNGSVEFLLIDEQGNSIIEKSMEIVNGSVKIDEIIEAPAKWSAETPNLYKLIICQINEDGKVIDIRKENIGFRKVEIKDSQLFINGVSVIIKGVNRHDTHPDRGYAVSRADMLQDIILMKQHNINTVRTSHYPNDPYWYELCDKLGLYVMDEADLETHGFVRNEKLKDNGRGQALVINNDERWEEAFVDRAIRMVERDKNHASIIFWSLGNESAYGKNHDAMAKWIKEKDSTRPIHYETALDAKIVDVISVMYPSVDTIIEEGKRTDEERPYFICEFLHSMGNSMGNQQEYFDAIYKYKRLIGGCIWEWADHGIRQKTADGEEFFAYGGDFGDKPNDLKFCIDGMVYPDRQPHTGLIEYKQVIAPVKVEEIDSLKGKIKVINRYDFLSLSHIYLKWQLLRDAEVIKEGTINELNILPHESKEIQLPYEVEELQNEKCEYHLNTYFIYKEKAKWAQKDFLVYQNQIEVPVKCEAKKEVKISRELICVENKLEAVIKGTGFEIKFNKVYGTFDSYKINGTEMIHEGLVENFWRAPTDNDERGWIQRTDCDAGIWRQTGLDMLWRNVKKVSLNNSDTSVEISVEANFGKPAEYMAFETIVEYTILGNGEIKVKSTFIPKKQIDLIPRLGMTMQLKEGLENFEWFGRGPQESYVDKKESALVGVYSGTVDEQLENYIIPQENGNKTETRWASIVNANGVGLIFCAKDRFDVSVHHYTAKDLSEATHTYELKKRKETILNIDYAQTGIGNGSCGMDCGQLEKYKLKPVTKVLEFTIIPFDKKVFSSMELYRK</sequence>
<dbReference type="SMART" id="SM01038">
    <property type="entry name" value="Bgal_small_N"/>
    <property type="match status" value="1"/>
</dbReference>
<name>A0A1M5TM01_9CLOT</name>
<dbReference type="PRINTS" id="PR00132">
    <property type="entry name" value="GLHYDRLASE2"/>
</dbReference>
<evidence type="ECO:0000259" key="9">
    <source>
        <dbReference type="SMART" id="SM01038"/>
    </source>
</evidence>
<dbReference type="InterPro" id="IPR050347">
    <property type="entry name" value="Bact_Beta-galactosidase"/>
</dbReference>
<evidence type="ECO:0000256" key="4">
    <source>
        <dbReference type="ARBA" id="ARBA00013303"/>
    </source>
</evidence>
<evidence type="ECO:0000313" key="10">
    <source>
        <dbReference type="EMBL" id="SHH51845.1"/>
    </source>
</evidence>
<dbReference type="InterPro" id="IPR004199">
    <property type="entry name" value="B-gal_small/dom_5"/>
</dbReference>
<dbReference type="InterPro" id="IPR006102">
    <property type="entry name" value="Ig-like_GH2"/>
</dbReference>
<dbReference type="GO" id="GO:0004565">
    <property type="term" value="F:beta-galactosidase activity"/>
    <property type="evidence" value="ECO:0007669"/>
    <property type="project" value="UniProtKB-EC"/>
</dbReference>
<dbReference type="GO" id="GO:0005990">
    <property type="term" value="P:lactose catabolic process"/>
    <property type="evidence" value="ECO:0007669"/>
    <property type="project" value="TreeGrafter"/>
</dbReference>
<dbReference type="InterPro" id="IPR006104">
    <property type="entry name" value="Glyco_hydro_2_N"/>
</dbReference>
<dbReference type="EC" id="3.2.1.23" evidence="3 8"/>
<keyword evidence="11" id="KW-1185">Reference proteome</keyword>
<protein>
    <recommendedName>
        <fullName evidence="4 8">Beta-galactosidase</fullName>
        <ecNumber evidence="3 8">3.2.1.23</ecNumber>
    </recommendedName>
    <alternativeName>
        <fullName evidence="7 8">Lactase</fullName>
    </alternativeName>
</protein>
<dbReference type="InterPro" id="IPR013783">
    <property type="entry name" value="Ig-like_fold"/>
</dbReference>
<dbReference type="InterPro" id="IPR011013">
    <property type="entry name" value="Gal_mutarotase_sf_dom"/>
</dbReference>
<dbReference type="EMBL" id="FQXM01000006">
    <property type="protein sequence ID" value="SHH51845.1"/>
    <property type="molecule type" value="Genomic_DNA"/>
</dbReference>
<dbReference type="SUPFAM" id="SSF74650">
    <property type="entry name" value="Galactose mutarotase-like"/>
    <property type="match status" value="1"/>
</dbReference>
<dbReference type="SUPFAM" id="SSF51445">
    <property type="entry name" value="(Trans)glycosidases"/>
    <property type="match status" value="1"/>
</dbReference>
<evidence type="ECO:0000313" key="11">
    <source>
        <dbReference type="Proteomes" id="UP000184447"/>
    </source>
</evidence>
<proteinExistence type="inferred from homology"/>
<dbReference type="PROSITE" id="PS00719">
    <property type="entry name" value="GLYCOSYL_HYDROL_F2_1"/>
    <property type="match status" value="1"/>
</dbReference>
<dbReference type="GO" id="GO:0009341">
    <property type="term" value="C:beta-galactosidase complex"/>
    <property type="evidence" value="ECO:0007669"/>
    <property type="project" value="InterPro"/>
</dbReference>
<evidence type="ECO:0000256" key="5">
    <source>
        <dbReference type="ARBA" id="ARBA00022801"/>
    </source>
</evidence>
<dbReference type="STRING" id="1121316.SAMN02745207_01384"/>
<dbReference type="InterPro" id="IPR036156">
    <property type="entry name" value="Beta-gal/glucu_dom_sf"/>
</dbReference>
<organism evidence="10 11">
    <name type="scientific">Clostridium grantii DSM 8605</name>
    <dbReference type="NCBI Taxonomy" id="1121316"/>
    <lineage>
        <taxon>Bacteria</taxon>
        <taxon>Bacillati</taxon>
        <taxon>Bacillota</taxon>
        <taxon>Clostridia</taxon>
        <taxon>Eubacteriales</taxon>
        <taxon>Clostridiaceae</taxon>
        <taxon>Clostridium</taxon>
    </lineage>
</organism>
<dbReference type="OrthoDB" id="9762066at2"/>
<dbReference type="InterPro" id="IPR032312">
    <property type="entry name" value="LacZ_4"/>
</dbReference>
<dbReference type="Gene3D" id="2.60.40.10">
    <property type="entry name" value="Immunoglobulins"/>
    <property type="match status" value="2"/>
</dbReference>
<comment type="similarity">
    <text evidence="2 8">Belongs to the glycosyl hydrolase 2 family.</text>
</comment>
<evidence type="ECO:0000256" key="6">
    <source>
        <dbReference type="ARBA" id="ARBA00023295"/>
    </source>
</evidence>
<evidence type="ECO:0000256" key="1">
    <source>
        <dbReference type="ARBA" id="ARBA00001412"/>
    </source>
</evidence>
<dbReference type="InterPro" id="IPR023232">
    <property type="entry name" value="Glyco_hydro_2_AS"/>
</dbReference>
<dbReference type="Proteomes" id="UP000184447">
    <property type="component" value="Unassembled WGS sequence"/>
</dbReference>
<dbReference type="Pfam" id="PF00703">
    <property type="entry name" value="Glyco_hydro_2"/>
    <property type="match status" value="1"/>
</dbReference>
<dbReference type="InterPro" id="IPR014718">
    <property type="entry name" value="GH-type_carb-bd"/>
</dbReference>
<dbReference type="Gene3D" id="3.20.20.80">
    <property type="entry name" value="Glycosidases"/>
    <property type="match status" value="1"/>
</dbReference>
<dbReference type="FunFam" id="3.20.20.80:FF:000018">
    <property type="entry name" value="Beta-galactosidase"/>
    <property type="match status" value="1"/>
</dbReference>
<evidence type="ECO:0000256" key="7">
    <source>
        <dbReference type="ARBA" id="ARBA00032230"/>
    </source>
</evidence>
<evidence type="ECO:0000256" key="2">
    <source>
        <dbReference type="ARBA" id="ARBA00007401"/>
    </source>
</evidence>
<accession>A0A1M5TM01</accession>
<dbReference type="Pfam" id="PF02836">
    <property type="entry name" value="Glyco_hydro_2_C"/>
    <property type="match status" value="1"/>
</dbReference>
<dbReference type="InterPro" id="IPR017853">
    <property type="entry name" value="GH"/>
</dbReference>
<dbReference type="SUPFAM" id="SSF49785">
    <property type="entry name" value="Galactose-binding domain-like"/>
    <property type="match status" value="1"/>
</dbReference>
<gene>
    <name evidence="10" type="ORF">SAMN02745207_01384</name>
</gene>
<dbReference type="Pfam" id="PF02929">
    <property type="entry name" value="Bgal_small_N"/>
    <property type="match status" value="1"/>
</dbReference>
<dbReference type="Pfam" id="PF02837">
    <property type="entry name" value="Glyco_hydro_2_N"/>
    <property type="match status" value="1"/>
</dbReference>
<dbReference type="Gene3D" id="2.60.120.260">
    <property type="entry name" value="Galactose-binding domain-like"/>
    <property type="match status" value="1"/>
</dbReference>
<dbReference type="SUPFAM" id="SSF49303">
    <property type="entry name" value="beta-Galactosidase/glucuronidase domain"/>
    <property type="match status" value="2"/>
</dbReference>